<protein>
    <submittedName>
        <fullName evidence="4">L-rhamnonate dehydratase</fullName>
    </submittedName>
</protein>
<evidence type="ECO:0000259" key="3">
    <source>
        <dbReference type="Pfam" id="PF13378"/>
    </source>
</evidence>
<keyword evidence="5" id="KW-1185">Reference proteome</keyword>
<dbReference type="PANTHER" id="PTHR48080">
    <property type="entry name" value="D-GALACTONATE DEHYDRATASE-RELATED"/>
    <property type="match status" value="1"/>
</dbReference>
<dbReference type="Gene3D" id="3.30.390.10">
    <property type="entry name" value="Enolase-like, N-terminal domain"/>
    <property type="match status" value="1"/>
</dbReference>
<feature type="domain" description="Mandelate racemase/muconate lactonizing enzyme N-terminal" evidence="2">
    <location>
        <begin position="26"/>
        <end position="116"/>
    </location>
</feature>
<dbReference type="EMBL" id="CASHTH010002442">
    <property type="protein sequence ID" value="CAI8029899.1"/>
    <property type="molecule type" value="Genomic_DNA"/>
</dbReference>
<proteinExistence type="predicted"/>
<sequence>MADYEDKGSQIRITNLEAFPMGVKAYVKIETNMGVTGWGEINNMETTVTCALARSLSELIIGENPTRIEHHWQRLFRAHRNIRGGGLMVHTISAIDMALWDIAGKLWGVPVYRLLGGPCRDKIWKYPSPKAIKTGPGGSQPFAGTPDEIADLVQRVRDAGRSDAQNPGIRPVPLATGERDRTIWEVREILEAQVIDILQPDCGHGGGITQVKKVAALAEAHHVPIAPHCTMSYLGLTASFHLSAAVPFFLIHEGYENVLPDGVAHKTWEMDEEGYVSLPEGPGLGVTVDEAKVIEVGQEAGRRFTWPDSRLADGSIADY</sequence>
<comment type="caution">
    <text evidence="4">The sequence shown here is derived from an EMBL/GenBank/DDBJ whole genome shotgun (WGS) entry which is preliminary data.</text>
</comment>
<dbReference type="InterPro" id="IPR036849">
    <property type="entry name" value="Enolase-like_C_sf"/>
</dbReference>
<dbReference type="PROSITE" id="PS00908">
    <property type="entry name" value="MR_MLE_1"/>
    <property type="match status" value="1"/>
</dbReference>
<dbReference type="InterPro" id="IPR013341">
    <property type="entry name" value="Mandelate_racemase_N_dom"/>
</dbReference>
<dbReference type="InterPro" id="IPR029017">
    <property type="entry name" value="Enolase-like_N"/>
</dbReference>
<dbReference type="GO" id="GO:0016829">
    <property type="term" value="F:lyase activity"/>
    <property type="evidence" value="ECO:0007669"/>
    <property type="project" value="UniProtKB-KW"/>
</dbReference>
<dbReference type="CDD" id="cd03316">
    <property type="entry name" value="MR_like"/>
    <property type="match status" value="1"/>
</dbReference>
<evidence type="ECO:0000313" key="4">
    <source>
        <dbReference type="EMBL" id="CAI8029899.1"/>
    </source>
</evidence>
<gene>
    <name evidence="4" type="ORF">GBAR_LOCUS16970</name>
</gene>
<evidence type="ECO:0000259" key="2">
    <source>
        <dbReference type="Pfam" id="PF02746"/>
    </source>
</evidence>
<dbReference type="SUPFAM" id="SSF51604">
    <property type="entry name" value="Enolase C-terminal domain-like"/>
    <property type="match status" value="1"/>
</dbReference>
<accession>A0AA35SI71</accession>
<dbReference type="Gene3D" id="3.20.20.120">
    <property type="entry name" value="Enolase-like C-terminal domain"/>
    <property type="match status" value="2"/>
</dbReference>
<evidence type="ECO:0000313" key="5">
    <source>
        <dbReference type="Proteomes" id="UP001174909"/>
    </source>
</evidence>
<dbReference type="AlphaFoldDB" id="A0AA35SI71"/>
<evidence type="ECO:0000256" key="1">
    <source>
        <dbReference type="ARBA" id="ARBA00023239"/>
    </source>
</evidence>
<dbReference type="Proteomes" id="UP001174909">
    <property type="component" value="Unassembled WGS sequence"/>
</dbReference>
<dbReference type="InterPro" id="IPR018110">
    <property type="entry name" value="Mandel_Rmase/mucon_lact_enz_CS"/>
</dbReference>
<dbReference type="PANTHER" id="PTHR48080:SF2">
    <property type="entry name" value="D-GALACTONATE DEHYDRATASE"/>
    <property type="match status" value="1"/>
</dbReference>
<dbReference type="InterPro" id="IPR029065">
    <property type="entry name" value="Enolase_C-like"/>
</dbReference>
<dbReference type="GO" id="GO:0009063">
    <property type="term" value="P:amino acid catabolic process"/>
    <property type="evidence" value="ECO:0007669"/>
    <property type="project" value="InterPro"/>
</dbReference>
<organism evidence="4 5">
    <name type="scientific">Geodia barretti</name>
    <name type="common">Barrett's horny sponge</name>
    <dbReference type="NCBI Taxonomy" id="519541"/>
    <lineage>
        <taxon>Eukaryota</taxon>
        <taxon>Metazoa</taxon>
        <taxon>Porifera</taxon>
        <taxon>Demospongiae</taxon>
        <taxon>Heteroscleromorpha</taxon>
        <taxon>Tetractinellida</taxon>
        <taxon>Astrophorina</taxon>
        <taxon>Geodiidae</taxon>
        <taxon>Geodia</taxon>
    </lineage>
</organism>
<feature type="domain" description="Enolase C-terminal" evidence="3">
    <location>
        <begin position="171"/>
        <end position="291"/>
    </location>
</feature>
<reference evidence="4" key="1">
    <citation type="submission" date="2023-03" db="EMBL/GenBank/DDBJ databases">
        <authorList>
            <person name="Steffen K."/>
            <person name="Cardenas P."/>
        </authorList>
    </citation>
    <scope>NUCLEOTIDE SEQUENCE</scope>
</reference>
<dbReference type="InterPro" id="IPR034593">
    <property type="entry name" value="DgoD-like"/>
</dbReference>
<dbReference type="Pfam" id="PF13378">
    <property type="entry name" value="MR_MLE_C"/>
    <property type="match status" value="1"/>
</dbReference>
<dbReference type="Pfam" id="PF02746">
    <property type="entry name" value="MR_MLE_N"/>
    <property type="match status" value="1"/>
</dbReference>
<name>A0AA35SI71_GEOBA</name>
<dbReference type="SUPFAM" id="SSF54826">
    <property type="entry name" value="Enolase N-terminal domain-like"/>
    <property type="match status" value="1"/>
</dbReference>
<keyword evidence="1" id="KW-0456">Lyase</keyword>